<comment type="caution">
    <text evidence="2">The sequence shown here is derived from an EMBL/GenBank/DDBJ whole genome shotgun (WGS) entry which is preliminary data.</text>
</comment>
<sequence>MEQNHFALQVIRVHRASSHTKDAAFYVEVKLANSYRKTGILNGNGEPIWNATVTFSQTEASTVFKIRLKEARKLGRDNLIGLAEVNVDGLLVDCDEDNARVVLSAPTGFLLNRKRQSSTGSIYLHLKNVDTLNRAKIEIETAEKSTERIRTLTSRTDSTMEVIGTVIEAAEVIIEMIDGVAKIHPLFNLSWQATSALFKLSSYLS</sequence>
<accession>A0A9Q5N8Y7</accession>
<protein>
    <submittedName>
        <fullName evidence="2">WD40 repeat-like protein</fullName>
    </submittedName>
</protein>
<proteinExistence type="predicted"/>
<dbReference type="PROSITE" id="PS50004">
    <property type="entry name" value="C2"/>
    <property type="match status" value="1"/>
</dbReference>
<dbReference type="AlphaFoldDB" id="A0A9Q5N8Y7"/>
<dbReference type="Pfam" id="PF00168">
    <property type="entry name" value="C2"/>
    <property type="match status" value="1"/>
</dbReference>
<dbReference type="InterPro" id="IPR035892">
    <property type="entry name" value="C2_domain_sf"/>
</dbReference>
<dbReference type="Gene3D" id="2.60.40.150">
    <property type="entry name" value="C2 domain"/>
    <property type="match status" value="1"/>
</dbReference>
<name>A0A9Q5N8Y7_SANBA</name>
<gene>
    <name evidence="2" type="ORF">A7U60_g8126</name>
</gene>
<reference evidence="2" key="1">
    <citation type="submission" date="2016-06" db="EMBL/GenBank/DDBJ databases">
        <title>Draft Genome sequence of the fungus Inonotus baumii.</title>
        <authorList>
            <person name="Zhu H."/>
            <person name="Lin W."/>
        </authorList>
    </citation>
    <scope>NUCLEOTIDE SEQUENCE</scope>
    <source>
        <strain evidence="2">821</strain>
    </source>
</reference>
<dbReference type="SUPFAM" id="SSF49562">
    <property type="entry name" value="C2 domain (Calcium/lipid-binding domain, CaLB)"/>
    <property type="match status" value="1"/>
</dbReference>
<dbReference type="InterPro" id="IPR000008">
    <property type="entry name" value="C2_dom"/>
</dbReference>
<dbReference type="EMBL" id="LNZH02000213">
    <property type="protein sequence ID" value="OCB84904.1"/>
    <property type="molecule type" value="Genomic_DNA"/>
</dbReference>
<keyword evidence="3" id="KW-1185">Reference proteome</keyword>
<evidence type="ECO:0000313" key="3">
    <source>
        <dbReference type="Proteomes" id="UP000757232"/>
    </source>
</evidence>
<evidence type="ECO:0000259" key="1">
    <source>
        <dbReference type="PROSITE" id="PS50004"/>
    </source>
</evidence>
<dbReference type="Proteomes" id="UP000757232">
    <property type="component" value="Unassembled WGS sequence"/>
</dbReference>
<evidence type="ECO:0000313" key="2">
    <source>
        <dbReference type="EMBL" id="OCB84904.1"/>
    </source>
</evidence>
<organism evidence="2 3">
    <name type="scientific">Sanghuangporus baumii</name>
    <name type="common">Phellinus baumii</name>
    <dbReference type="NCBI Taxonomy" id="108892"/>
    <lineage>
        <taxon>Eukaryota</taxon>
        <taxon>Fungi</taxon>
        <taxon>Dikarya</taxon>
        <taxon>Basidiomycota</taxon>
        <taxon>Agaricomycotina</taxon>
        <taxon>Agaricomycetes</taxon>
        <taxon>Hymenochaetales</taxon>
        <taxon>Hymenochaetaceae</taxon>
        <taxon>Sanghuangporus</taxon>
    </lineage>
</organism>
<feature type="domain" description="C2" evidence="1">
    <location>
        <begin position="1"/>
        <end position="101"/>
    </location>
</feature>